<dbReference type="Ensembl" id="ENSHCOT00000012224.1">
    <property type="protein sequence ID" value="ENSHCOP00000001372.1"/>
    <property type="gene ID" value="ENSHCOG00000002314.1"/>
</dbReference>
<evidence type="ECO:0000313" key="14">
    <source>
        <dbReference type="Ensembl" id="ENSHCOP00000001372.1"/>
    </source>
</evidence>
<dbReference type="STRING" id="109280.ENSHCOP00000001372"/>
<evidence type="ECO:0000256" key="6">
    <source>
        <dbReference type="ARBA" id="ARBA00022989"/>
    </source>
</evidence>
<dbReference type="OMA" id="HERSEDY"/>
<comment type="similarity">
    <text evidence="2">Belongs to the type I cytokine receptor family. Type 2 subfamily.</text>
</comment>
<feature type="domain" description="Fibronectin type-III" evidence="13">
    <location>
        <begin position="104"/>
        <end position="199"/>
    </location>
</feature>
<feature type="domain" description="Fibronectin type-III" evidence="13">
    <location>
        <begin position="291"/>
        <end position="389"/>
    </location>
</feature>
<accession>A0A3Q2XCX1</accession>
<name>A0A3Q2XCX1_HIPCM</name>
<evidence type="ECO:0000256" key="3">
    <source>
        <dbReference type="ARBA" id="ARBA00022692"/>
    </source>
</evidence>
<keyword evidence="9" id="KW-0675">Receptor</keyword>
<feature type="region of interest" description="Disordered" evidence="11">
    <location>
        <begin position="510"/>
        <end position="557"/>
    </location>
</feature>
<dbReference type="InterPro" id="IPR003961">
    <property type="entry name" value="FN3_dom"/>
</dbReference>
<evidence type="ECO:0000259" key="13">
    <source>
        <dbReference type="PROSITE" id="PS50853"/>
    </source>
</evidence>
<keyword evidence="3 12" id="KW-0812">Transmembrane</keyword>
<dbReference type="PANTHER" id="PTHR48423">
    <property type="entry name" value="INTERLEUKIN-27 RECEPTOR SUBUNIT ALPHA"/>
    <property type="match status" value="1"/>
</dbReference>
<dbReference type="GeneTree" id="ENSGT00940000165259"/>
<dbReference type="InterPro" id="IPR036116">
    <property type="entry name" value="FN3_sf"/>
</dbReference>
<dbReference type="GO" id="GO:0005886">
    <property type="term" value="C:plasma membrane"/>
    <property type="evidence" value="ECO:0007669"/>
    <property type="project" value="UniProtKB-ARBA"/>
</dbReference>
<dbReference type="AlphaFoldDB" id="A0A3Q2XCX1"/>
<evidence type="ECO:0000313" key="15">
    <source>
        <dbReference type="Proteomes" id="UP000264820"/>
    </source>
</evidence>
<feature type="domain" description="Fibronectin type-III" evidence="13">
    <location>
        <begin position="8"/>
        <end position="103"/>
    </location>
</feature>
<dbReference type="InterPro" id="IPR052672">
    <property type="entry name" value="Type1_Cytokine_Rcpt_Type2"/>
</dbReference>
<dbReference type="InterPro" id="IPR003529">
    <property type="entry name" value="Hematopoietin_rcpt_Gp130_CS"/>
</dbReference>
<dbReference type="PANTHER" id="PTHR48423:SF1">
    <property type="entry name" value="INTERLEUKIN-27 RECEPTOR SUBUNIT ALPHA"/>
    <property type="match status" value="1"/>
</dbReference>
<comment type="subcellular location">
    <subcellularLocation>
        <location evidence="1">Membrane</location>
        <topology evidence="1">Single-pass type I membrane protein</topology>
    </subcellularLocation>
</comment>
<dbReference type="SUPFAM" id="SSF49265">
    <property type="entry name" value="Fibronectin type III"/>
    <property type="match status" value="2"/>
</dbReference>
<keyword evidence="7 12" id="KW-0472">Membrane</keyword>
<keyword evidence="4" id="KW-0732">Signal</keyword>
<keyword evidence="8" id="KW-1015">Disulfide bond</keyword>
<dbReference type="InterPro" id="IPR013783">
    <property type="entry name" value="Ig-like_fold"/>
</dbReference>
<evidence type="ECO:0000256" key="4">
    <source>
        <dbReference type="ARBA" id="ARBA00022729"/>
    </source>
</evidence>
<reference evidence="14" key="2">
    <citation type="submission" date="2025-09" db="UniProtKB">
        <authorList>
            <consortium name="Ensembl"/>
        </authorList>
    </citation>
    <scope>IDENTIFICATION</scope>
</reference>
<proteinExistence type="inferred from homology"/>
<evidence type="ECO:0000256" key="9">
    <source>
        <dbReference type="ARBA" id="ARBA00023170"/>
    </source>
</evidence>
<evidence type="ECO:0000256" key="12">
    <source>
        <dbReference type="SAM" id="Phobius"/>
    </source>
</evidence>
<dbReference type="PROSITE" id="PS50853">
    <property type="entry name" value="FN3"/>
    <property type="match status" value="3"/>
</dbReference>
<organism evidence="14 15">
    <name type="scientific">Hippocampus comes</name>
    <name type="common">Tiger tail seahorse</name>
    <dbReference type="NCBI Taxonomy" id="109280"/>
    <lineage>
        <taxon>Eukaryota</taxon>
        <taxon>Metazoa</taxon>
        <taxon>Chordata</taxon>
        <taxon>Craniata</taxon>
        <taxon>Vertebrata</taxon>
        <taxon>Euteleostomi</taxon>
        <taxon>Actinopterygii</taxon>
        <taxon>Neopterygii</taxon>
        <taxon>Teleostei</taxon>
        <taxon>Neoteleostei</taxon>
        <taxon>Acanthomorphata</taxon>
        <taxon>Syngnathiaria</taxon>
        <taxon>Syngnathiformes</taxon>
        <taxon>Syngnathoidei</taxon>
        <taxon>Syngnathidae</taxon>
        <taxon>Hippocampus</taxon>
    </lineage>
</organism>
<dbReference type="Proteomes" id="UP000264820">
    <property type="component" value="Unplaced"/>
</dbReference>
<feature type="transmembrane region" description="Helical" evidence="12">
    <location>
        <begin position="391"/>
        <end position="414"/>
    </location>
</feature>
<keyword evidence="5" id="KW-0677">Repeat</keyword>
<evidence type="ECO:0000256" key="11">
    <source>
        <dbReference type="SAM" id="MobiDB-lite"/>
    </source>
</evidence>
<dbReference type="CDD" id="cd00063">
    <property type="entry name" value="FN3"/>
    <property type="match status" value="3"/>
</dbReference>
<protein>
    <submittedName>
        <fullName evidence="14">Leukemia inhibitory factor receptor-like</fullName>
    </submittedName>
</protein>
<keyword evidence="6 12" id="KW-1133">Transmembrane helix</keyword>
<evidence type="ECO:0000256" key="10">
    <source>
        <dbReference type="ARBA" id="ARBA00023180"/>
    </source>
</evidence>
<reference evidence="14" key="1">
    <citation type="submission" date="2025-08" db="UniProtKB">
        <authorList>
            <consortium name="Ensembl"/>
        </authorList>
    </citation>
    <scope>IDENTIFICATION</scope>
</reference>
<dbReference type="Pfam" id="PF00041">
    <property type="entry name" value="fn3"/>
    <property type="match status" value="1"/>
</dbReference>
<keyword evidence="15" id="KW-1185">Reference proteome</keyword>
<evidence type="ECO:0000256" key="5">
    <source>
        <dbReference type="ARBA" id="ARBA00022737"/>
    </source>
</evidence>
<dbReference type="Gene3D" id="2.60.40.10">
    <property type="entry name" value="Immunoglobulins"/>
    <property type="match status" value="4"/>
</dbReference>
<dbReference type="PROSITE" id="PS01353">
    <property type="entry name" value="HEMATOPO_REC_L_F2"/>
    <property type="match status" value="1"/>
</dbReference>
<evidence type="ECO:0000256" key="8">
    <source>
        <dbReference type="ARBA" id="ARBA00023157"/>
    </source>
</evidence>
<evidence type="ECO:0000256" key="2">
    <source>
        <dbReference type="ARBA" id="ARBA00008921"/>
    </source>
</evidence>
<dbReference type="GO" id="GO:0004896">
    <property type="term" value="F:cytokine receptor activity"/>
    <property type="evidence" value="ECO:0007669"/>
    <property type="project" value="InterPro"/>
</dbReference>
<sequence>MRRVHMFAPQEVKVSSVNASSVRLDWNWAIQMYDDLSIRCQLKISDSQTSAVRDCVGVALRFTVLDNLIPNWRYNVTMRCGTAQHFWKWSEWSSSVEFLTMGDVPDALDVWMQGNDSQTIIAWKVPLANQSHGDIIDYEVTWKPTSERRKKSRVLHPKRSLALSLDATREHVVSVTARNKYGNSSPSTITIPVLNTGSGRVKSSKTQGSNGGFNLSWSASPIASCGYIVDWCPSRGLCTIDWLRVPPSETNVGIFSENFREGVRYLLSIYGCTPGAPVLLERREGYVKEKIIQDGLFRTLNWKQRDMDVEVSWDPVALQEQSAFIQGYILYYWENNSSVMNISTDNPRDTSLTARNLQINSYTFTVKANTTVGQCGATSITVTLNSLTDNLIKAVGITIATIFVLLCLIVILCYRNWECIKLKVYPPIPMPVLKDKWMTSLAKQSCRPVFVEMSHHTEAELMAIPELHCKSEAPPGLDCAEQGNGCFNEPVENLTTRRAAAPCQLPLLPPPPPPLSSSLPKDGRLNPAYNLTSTDSLVEGSNGYQPQKQKGQLEEAPDTPLPCVLTYILLPQLPSE</sequence>
<evidence type="ECO:0000256" key="1">
    <source>
        <dbReference type="ARBA" id="ARBA00004479"/>
    </source>
</evidence>
<evidence type="ECO:0000256" key="7">
    <source>
        <dbReference type="ARBA" id="ARBA00023136"/>
    </source>
</evidence>
<dbReference type="SMART" id="SM00060">
    <property type="entry name" value="FN3"/>
    <property type="match status" value="3"/>
</dbReference>
<keyword evidence="10" id="KW-0325">Glycoprotein</keyword>